<gene>
    <name evidence="1" type="ORF">S12H4_18585</name>
</gene>
<comment type="caution">
    <text evidence="1">The sequence shown here is derived from an EMBL/GenBank/DDBJ whole genome shotgun (WGS) entry which is preliminary data.</text>
</comment>
<accession>X1SPW5</accession>
<name>X1SPW5_9ZZZZ</name>
<protein>
    <submittedName>
        <fullName evidence="1">Uncharacterized protein</fullName>
    </submittedName>
</protein>
<evidence type="ECO:0000313" key="1">
    <source>
        <dbReference type="EMBL" id="GAI77400.1"/>
    </source>
</evidence>
<proteinExistence type="predicted"/>
<dbReference type="AlphaFoldDB" id="X1SPW5"/>
<reference evidence="1" key="1">
    <citation type="journal article" date="2014" name="Front. Microbiol.">
        <title>High frequency of phylogenetically diverse reductive dehalogenase-homologous genes in deep subseafloor sedimentary metagenomes.</title>
        <authorList>
            <person name="Kawai M."/>
            <person name="Futagami T."/>
            <person name="Toyoda A."/>
            <person name="Takaki Y."/>
            <person name="Nishi S."/>
            <person name="Hori S."/>
            <person name="Arai W."/>
            <person name="Tsubouchi T."/>
            <person name="Morono Y."/>
            <person name="Uchiyama I."/>
            <person name="Ito T."/>
            <person name="Fujiyama A."/>
            <person name="Inagaki F."/>
            <person name="Takami H."/>
        </authorList>
    </citation>
    <scope>NUCLEOTIDE SEQUENCE</scope>
    <source>
        <strain evidence="1">Expedition CK06-06</strain>
    </source>
</reference>
<organism evidence="1">
    <name type="scientific">marine sediment metagenome</name>
    <dbReference type="NCBI Taxonomy" id="412755"/>
    <lineage>
        <taxon>unclassified sequences</taxon>
        <taxon>metagenomes</taxon>
        <taxon>ecological metagenomes</taxon>
    </lineage>
</organism>
<sequence>SNLYSIGIFKSTINGLLSIIEKNDKYQTILLERQFINNSNIYIESGYYFIQCFNCPCSENELKQFRNTLENIVKQKTKGNYMEVDPIIIAVGFNSDILNFIYQYNRIQRRKPIQLFSYGE</sequence>
<dbReference type="EMBL" id="BARW01009195">
    <property type="protein sequence ID" value="GAI77400.1"/>
    <property type="molecule type" value="Genomic_DNA"/>
</dbReference>
<feature type="non-terminal residue" evidence="1">
    <location>
        <position position="1"/>
    </location>
</feature>